<dbReference type="InterPro" id="IPR052394">
    <property type="entry name" value="LRR-containing"/>
</dbReference>
<reference evidence="2 3" key="1">
    <citation type="submission" date="2019-07" db="EMBL/GenBank/DDBJ databases">
        <title>Genomics analysis of Aphanomyces spp. identifies a new class of oomycete effector associated with host adaptation.</title>
        <authorList>
            <person name="Gaulin E."/>
        </authorList>
    </citation>
    <scope>NUCLEOTIDE SEQUENCE [LARGE SCALE GENOMIC DNA]</scope>
    <source>
        <strain evidence="2 3">ATCC 201684</strain>
    </source>
</reference>
<accession>A0A6G0WX19</accession>
<gene>
    <name evidence="2" type="ORF">Ae201684_010761</name>
</gene>
<evidence type="ECO:0000313" key="2">
    <source>
        <dbReference type="EMBL" id="KAF0732109.1"/>
    </source>
</evidence>
<dbReference type="SUPFAM" id="SSF52047">
    <property type="entry name" value="RNI-like"/>
    <property type="match status" value="1"/>
</dbReference>
<evidence type="ECO:0000256" key="1">
    <source>
        <dbReference type="SAM" id="MobiDB-lite"/>
    </source>
</evidence>
<dbReference type="VEuPathDB" id="FungiDB:AeMF1_001428"/>
<dbReference type="Proteomes" id="UP000481153">
    <property type="component" value="Unassembled WGS sequence"/>
</dbReference>
<dbReference type="InterPro" id="IPR032675">
    <property type="entry name" value="LRR_dom_sf"/>
</dbReference>
<feature type="region of interest" description="Disordered" evidence="1">
    <location>
        <begin position="1"/>
        <end position="26"/>
    </location>
</feature>
<dbReference type="EMBL" id="VJMJ01000137">
    <property type="protein sequence ID" value="KAF0732109.1"/>
    <property type="molecule type" value="Genomic_DNA"/>
</dbReference>
<evidence type="ECO:0008006" key="4">
    <source>
        <dbReference type="Google" id="ProtNLM"/>
    </source>
</evidence>
<proteinExistence type="predicted"/>
<sequence length="1076" mass="120428">MKKASTRSSTTPTKPSKARETSFSPRETTILPNLSIGVSNVAAIQREINVLLNVDPTQPSSPNDTIQTKLRLIKQTTAAKRSSRHCINPPVITVTLPSPQRCTPRAETRQAIKTFRDLFVGPGRTPRDPLVMELDLDDEPSISNHKDDETYIAKVADLLVDASGEPLSIPKTPRHDGWSIKDVKNNHGWGGKVKFMAEVRRNKLDMEASPVEKTILSDFKVDAADVDQVSTDTLQCTSKYIGTCLKMDLTPEPFIIPKHESCAIDLSYYGMGSKPMDAISSCLSGMPKLQTLVVKENRLCDTAIANILESSDFSRLLTLNLSKNPIRHRSTRAFETFLNHNRVVQTLILSDCDLHSDFLTAIQDALAANASLTHLDLSKNKLDDFSADALSAICTDNSNLALIELSWNSLRARAAAGLATALEHNQSLQSLHLGWNGIGHGDGAQRIAHALRNNMYLQKLDLTANSVSPEATLALTNTWAESTSLDILVLDQNPIGTEGLRSIFRAYSNPITKTQGRTIQCDDCTLHHNDIVFDPETSGGHHEIDMADAKSFWRTLEILRLANLYPSACALENVVLTTPLESKHLQFHRVVATNQTVDSEKSPTTKLLALLHHGDPWRVPLTGSISFDFKYDARAINAVDIQSDAVEMFWDLYSSLEYDSERAKYMKLFLHDHYITADQAKKFLGSIASIDRHADLVHMLMQKVSDAENLFSISSKPQNLPAKHQSFLNECAGKMLFFDSNLPNGHYSLDLTTAMDQRLASVLFRISGDDKLRNKQTEAPNTSQKGNWECFRNESLNGEPYNFARSVGLADRGTFVFDFVATSRPIKGTTPLDPDKFDTLCHDVTRTNHTPMGRAVSTLDMPDRRVNSQHDYETRRAELKRAFGFGLVGITAKQLALLAECFRDVDHGRVDCVVLLLNRVIDLDELFVLLRSSWTAKELHELVHRVGWLNIWNPAHAEMEYTLNLAVWEEHQMALILALLGDMEPGENWVDETYNNIFGWELPLSWVQGKIPHVGRLFLRYTTGSNNKNRVLTAREGLKKRTLCGKPLKQVDASAPNKIRDHRDSRRRRSIHQIAL</sequence>
<evidence type="ECO:0000313" key="3">
    <source>
        <dbReference type="Proteomes" id="UP000481153"/>
    </source>
</evidence>
<dbReference type="PANTHER" id="PTHR24114:SF2">
    <property type="entry name" value="F-BOX DOMAIN-CONTAINING PROTEIN-RELATED"/>
    <property type="match status" value="1"/>
</dbReference>
<dbReference type="PANTHER" id="PTHR24114">
    <property type="entry name" value="LEUCINE RICH REPEAT FAMILY PROTEIN"/>
    <property type="match status" value="1"/>
</dbReference>
<organism evidence="2 3">
    <name type="scientific">Aphanomyces euteiches</name>
    <dbReference type="NCBI Taxonomy" id="100861"/>
    <lineage>
        <taxon>Eukaryota</taxon>
        <taxon>Sar</taxon>
        <taxon>Stramenopiles</taxon>
        <taxon>Oomycota</taxon>
        <taxon>Saprolegniomycetes</taxon>
        <taxon>Saprolegniales</taxon>
        <taxon>Verrucalvaceae</taxon>
        <taxon>Aphanomyces</taxon>
    </lineage>
</organism>
<protein>
    <recommendedName>
        <fullName evidence="4">DUF4476 domain-containing protein</fullName>
    </recommendedName>
</protein>
<keyword evidence="3" id="KW-1185">Reference proteome</keyword>
<name>A0A6G0WX19_9STRA</name>
<feature type="compositionally biased region" description="Low complexity" evidence="1">
    <location>
        <begin position="1"/>
        <end position="15"/>
    </location>
</feature>
<dbReference type="InterPro" id="IPR001611">
    <property type="entry name" value="Leu-rich_rpt"/>
</dbReference>
<dbReference type="AlphaFoldDB" id="A0A6G0WX19"/>
<dbReference type="SMART" id="SM00368">
    <property type="entry name" value="LRR_RI"/>
    <property type="match status" value="7"/>
</dbReference>
<dbReference type="Pfam" id="PF13516">
    <property type="entry name" value="LRR_6"/>
    <property type="match status" value="2"/>
</dbReference>
<dbReference type="Gene3D" id="3.80.10.10">
    <property type="entry name" value="Ribonuclease Inhibitor"/>
    <property type="match status" value="1"/>
</dbReference>
<dbReference type="PROSITE" id="PS51450">
    <property type="entry name" value="LRR"/>
    <property type="match status" value="1"/>
</dbReference>
<comment type="caution">
    <text evidence="2">The sequence shown here is derived from an EMBL/GenBank/DDBJ whole genome shotgun (WGS) entry which is preliminary data.</text>
</comment>